<evidence type="ECO:0000259" key="5">
    <source>
        <dbReference type="Pfam" id="PF04542"/>
    </source>
</evidence>
<dbReference type="GeneID" id="29419536"/>
<dbReference type="InterPro" id="IPR014284">
    <property type="entry name" value="RNA_pol_sigma-70_dom"/>
</dbReference>
<feature type="domain" description="RNA polymerase sigma-70 region 2" evidence="5">
    <location>
        <begin position="7"/>
        <end position="78"/>
    </location>
</feature>
<evidence type="ECO:0000256" key="4">
    <source>
        <dbReference type="ARBA" id="ARBA00023163"/>
    </source>
</evidence>
<dbReference type="Pfam" id="PF04545">
    <property type="entry name" value="Sigma70_r4"/>
    <property type="match status" value="1"/>
</dbReference>
<dbReference type="PANTHER" id="PTHR30385">
    <property type="entry name" value="SIGMA FACTOR F FLAGELLAR"/>
    <property type="match status" value="1"/>
</dbReference>
<evidence type="ECO:0000256" key="2">
    <source>
        <dbReference type="ARBA" id="ARBA00023082"/>
    </source>
</evidence>
<evidence type="ECO:0000259" key="6">
    <source>
        <dbReference type="Pfam" id="PF04545"/>
    </source>
</evidence>
<dbReference type="GO" id="GO:0006352">
    <property type="term" value="P:DNA-templated transcription initiation"/>
    <property type="evidence" value="ECO:0007669"/>
    <property type="project" value="InterPro"/>
</dbReference>
<dbReference type="InterPro" id="IPR013324">
    <property type="entry name" value="RNA_pol_sigma_r3/r4-like"/>
</dbReference>
<accession>W6N5E9</accession>
<keyword evidence="8" id="KW-1185">Reference proteome</keyword>
<proteinExistence type="predicted"/>
<keyword evidence="2" id="KW-0731">Sigma factor</keyword>
<dbReference type="GO" id="GO:0003677">
    <property type="term" value="F:DNA binding"/>
    <property type="evidence" value="ECO:0007669"/>
    <property type="project" value="UniProtKB-KW"/>
</dbReference>
<keyword evidence="1" id="KW-0805">Transcription regulation</keyword>
<dbReference type="GO" id="GO:0016987">
    <property type="term" value="F:sigma factor activity"/>
    <property type="evidence" value="ECO:0007669"/>
    <property type="project" value="UniProtKB-KW"/>
</dbReference>
<dbReference type="Pfam" id="PF04542">
    <property type="entry name" value="Sigma70_r2"/>
    <property type="match status" value="1"/>
</dbReference>
<dbReference type="Proteomes" id="UP000019482">
    <property type="component" value="Unassembled WGS sequence"/>
</dbReference>
<dbReference type="InterPro" id="IPR013325">
    <property type="entry name" value="RNA_pol_sigma_r2"/>
</dbReference>
<dbReference type="SUPFAM" id="SSF88946">
    <property type="entry name" value="Sigma2 domain of RNA polymerase sigma factors"/>
    <property type="match status" value="1"/>
</dbReference>
<dbReference type="SUPFAM" id="SSF88659">
    <property type="entry name" value="Sigma3 and sigma4 domains of RNA polymerase sigma factors"/>
    <property type="match status" value="1"/>
</dbReference>
<organism evidence="7 8">
    <name type="scientific">Clostridium tyrobutyricum DIVETGP</name>
    <dbReference type="NCBI Taxonomy" id="1408889"/>
    <lineage>
        <taxon>Bacteria</taxon>
        <taxon>Bacillati</taxon>
        <taxon>Bacillota</taxon>
        <taxon>Clostridia</taxon>
        <taxon>Eubacteriales</taxon>
        <taxon>Clostridiaceae</taxon>
        <taxon>Clostridium</taxon>
    </lineage>
</organism>
<keyword evidence="3" id="KW-0238">DNA-binding</keyword>
<name>W6N5E9_CLOTY</name>
<keyword evidence="4" id="KW-0804">Transcription</keyword>
<evidence type="ECO:0000256" key="1">
    <source>
        <dbReference type="ARBA" id="ARBA00023015"/>
    </source>
</evidence>
<dbReference type="Gene3D" id="1.10.1740.10">
    <property type="match status" value="1"/>
</dbReference>
<evidence type="ECO:0000313" key="7">
    <source>
        <dbReference type="EMBL" id="CDL91516.1"/>
    </source>
</evidence>
<comment type="caution">
    <text evidence="7">The sequence shown here is derived from an EMBL/GenBank/DDBJ whole genome shotgun (WGS) entry which is preliminary data.</text>
</comment>
<dbReference type="InterPro" id="IPR036388">
    <property type="entry name" value="WH-like_DNA-bd_sf"/>
</dbReference>
<feature type="domain" description="RNA polymerase sigma-70 region 4" evidence="6">
    <location>
        <begin position="127"/>
        <end position="175"/>
    </location>
</feature>
<reference evidence="7 8" key="1">
    <citation type="journal article" date="2015" name="Genome Announc.">
        <title>Draft Genome Sequence of Clostridium tyrobutyricum Strain DIVETGP, Isolated from Cow's Milk for Grana Padano Production.</title>
        <authorList>
            <person name="Soggiu A."/>
            <person name="Piras C."/>
            <person name="Gaiarsa S."/>
            <person name="Sassera D."/>
            <person name="Roncada P."/>
            <person name="Bendixen E."/>
            <person name="Brasca M."/>
            <person name="Bonizzi L."/>
        </authorList>
    </citation>
    <scope>NUCLEOTIDE SEQUENCE [LARGE SCALE GENOMIC DNA]</scope>
    <source>
        <strain evidence="7 8">DIVETGP</strain>
    </source>
</reference>
<dbReference type="RefSeq" id="WP_017895748.1">
    <property type="nucleotide sequence ID" value="NZ_CBXI010000024.1"/>
</dbReference>
<dbReference type="EMBL" id="CBXI010000024">
    <property type="protein sequence ID" value="CDL91516.1"/>
    <property type="molecule type" value="Genomic_DNA"/>
</dbReference>
<dbReference type="InterPro" id="IPR007627">
    <property type="entry name" value="RNA_pol_sigma70_r2"/>
</dbReference>
<sequence>MNKGINIEDHMGLVYSIALKQHKGVGYRHSLEDLVQIGSIGLIKASKVFDESKGYRFSTIASKYIRTEIYNAMRKDSWNLTSARGKFKKDNTPISLNVELKEGETVSYMDLLKSEEYGFFATEVNLLLDKLPAHLKRTIKLYYYYGFDQGEISKKEKITRQAISNRINRALELLRRELMA</sequence>
<gene>
    <name evidence="7" type="ORF">CTDIVETGP_1586</name>
</gene>
<dbReference type="NCBIfam" id="TIGR02937">
    <property type="entry name" value="sigma70-ECF"/>
    <property type="match status" value="1"/>
</dbReference>
<dbReference type="InterPro" id="IPR007630">
    <property type="entry name" value="RNA_pol_sigma70_r4"/>
</dbReference>
<evidence type="ECO:0000313" key="8">
    <source>
        <dbReference type="Proteomes" id="UP000019482"/>
    </source>
</evidence>
<dbReference type="Gene3D" id="1.10.10.10">
    <property type="entry name" value="Winged helix-like DNA-binding domain superfamily/Winged helix DNA-binding domain"/>
    <property type="match status" value="1"/>
</dbReference>
<protein>
    <submittedName>
        <fullName evidence="7">Putative sigma factor</fullName>
    </submittedName>
</protein>
<evidence type="ECO:0000256" key="3">
    <source>
        <dbReference type="ARBA" id="ARBA00023125"/>
    </source>
</evidence>
<dbReference type="OrthoDB" id="1926365at2"/>
<dbReference type="AlphaFoldDB" id="W6N5E9"/>